<feature type="compositionally biased region" description="Polar residues" evidence="3">
    <location>
        <begin position="363"/>
        <end position="372"/>
    </location>
</feature>
<evidence type="ECO:0000256" key="1">
    <source>
        <dbReference type="ARBA" id="ARBA00022614"/>
    </source>
</evidence>
<dbReference type="PROSITE" id="PS51450">
    <property type="entry name" value="LRR"/>
    <property type="match status" value="5"/>
</dbReference>
<organism evidence="4 5">
    <name type="scientific">Ziziphus jujuba var. spinosa</name>
    <dbReference type="NCBI Taxonomy" id="714518"/>
    <lineage>
        <taxon>Eukaryota</taxon>
        <taxon>Viridiplantae</taxon>
        <taxon>Streptophyta</taxon>
        <taxon>Embryophyta</taxon>
        <taxon>Tracheophyta</taxon>
        <taxon>Spermatophyta</taxon>
        <taxon>Magnoliopsida</taxon>
        <taxon>eudicotyledons</taxon>
        <taxon>Gunneridae</taxon>
        <taxon>Pentapetalae</taxon>
        <taxon>rosids</taxon>
        <taxon>fabids</taxon>
        <taxon>Rosales</taxon>
        <taxon>Rhamnaceae</taxon>
        <taxon>Paliureae</taxon>
        <taxon>Ziziphus</taxon>
    </lineage>
</organism>
<feature type="compositionally biased region" description="Basic and acidic residues" evidence="3">
    <location>
        <begin position="341"/>
        <end position="354"/>
    </location>
</feature>
<feature type="region of interest" description="Disordered" evidence="3">
    <location>
        <begin position="334"/>
        <end position="402"/>
    </location>
</feature>
<feature type="compositionally biased region" description="Basic and acidic residues" evidence="3">
    <location>
        <begin position="376"/>
        <end position="402"/>
    </location>
</feature>
<proteinExistence type="predicted"/>
<evidence type="ECO:0000313" key="5">
    <source>
        <dbReference type="Proteomes" id="UP000813462"/>
    </source>
</evidence>
<dbReference type="Pfam" id="PF00560">
    <property type="entry name" value="LRR_1"/>
    <property type="match status" value="1"/>
</dbReference>
<dbReference type="Proteomes" id="UP000813462">
    <property type="component" value="Unassembled WGS sequence"/>
</dbReference>
<accession>A0A978VSI5</accession>
<dbReference type="PANTHER" id="PTHR46652:SF7">
    <property type="entry name" value="LEUCINE-RICH REPEAT AND IQ DOMAIN-CONTAINING PROTEIN 1"/>
    <property type="match status" value="1"/>
</dbReference>
<dbReference type="Gene3D" id="3.80.10.10">
    <property type="entry name" value="Ribonuclease Inhibitor"/>
    <property type="match status" value="3"/>
</dbReference>
<comment type="caution">
    <text evidence="4">The sequence shown here is derived from an EMBL/GenBank/DDBJ whole genome shotgun (WGS) entry which is preliminary data.</text>
</comment>
<dbReference type="InterPro" id="IPR050836">
    <property type="entry name" value="SDS22/Internalin_LRR"/>
</dbReference>
<keyword evidence="1" id="KW-0433">Leucine-rich repeat</keyword>
<gene>
    <name evidence="4" type="ORF">FEM48_Zijuj02G0004000</name>
</gene>
<dbReference type="SUPFAM" id="SSF52058">
    <property type="entry name" value="L domain-like"/>
    <property type="match status" value="1"/>
</dbReference>
<dbReference type="InterPro" id="IPR032675">
    <property type="entry name" value="LRR_dom_sf"/>
</dbReference>
<evidence type="ECO:0000256" key="2">
    <source>
        <dbReference type="ARBA" id="ARBA00022737"/>
    </source>
</evidence>
<dbReference type="PANTHER" id="PTHR46652">
    <property type="entry name" value="LEUCINE-RICH REPEAT AND IQ DOMAIN-CONTAINING PROTEIN 1-RELATED"/>
    <property type="match status" value="1"/>
</dbReference>
<dbReference type="InterPro" id="IPR001611">
    <property type="entry name" value="Leu-rich_rpt"/>
</dbReference>
<protein>
    <recommendedName>
        <fullName evidence="6">Protein phosphatase 1 regulatory subunit 7</fullName>
    </recommendedName>
</protein>
<sequence>MARLSSDQLLNDDNSVGCLKLNHKALSDVSCLRDFKNLERLDLSFNKLTSLEGLKSCINLKWLSVAQNKLESLKGIESLSKLTGTHKCWTWLGAWTFWKVFLSVRALGIGKVVCYAPSSKVLNASKNKLKSMEELRSITSLRALVLNENEISSICKLDRMKDLNTLVLSKNPIGEIGESLAKVKSITKLSLSYCRLQSINSSLKSCIELKELRLSHNEIKSLPAELAHNKNLLNLDLGSNVITRWSDLKVLKSLVSLRNINLLGNPIVENDKYMKKVRTILLNLRVFNARPIDKYSKIGKRDRVELETEKGDNLDSTDFEVKKQLKQERQKTAKNLLENEYLGHEEDKNDQVKEKKSKHHEPNQGTVANLGNNVYLEKESNERSGKKNDKLQTREGLIQDKENTNVKKKLKEKSKVKRGELDVLDDGDASIVELLSVSSTKDTEQGTIERITIKDSQVSKSGGGMVTFQAKRKKAKTMGADSLLQSFPAVEVGMGGPSTWGDE</sequence>
<evidence type="ECO:0008006" key="6">
    <source>
        <dbReference type="Google" id="ProtNLM"/>
    </source>
</evidence>
<evidence type="ECO:0000313" key="4">
    <source>
        <dbReference type="EMBL" id="KAH7541780.1"/>
    </source>
</evidence>
<dbReference type="AlphaFoldDB" id="A0A978VSI5"/>
<name>A0A978VSI5_ZIZJJ</name>
<dbReference type="SMART" id="SM00365">
    <property type="entry name" value="LRR_SD22"/>
    <property type="match status" value="5"/>
</dbReference>
<evidence type="ECO:0000256" key="3">
    <source>
        <dbReference type="SAM" id="MobiDB-lite"/>
    </source>
</evidence>
<reference evidence="4" key="1">
    <citation type="journal article" date="2021" name="Front. Plant Sci.">
        <title>Chromosome-Scale Genome Assembly for Chinese Sour Jujube and Insights Into Its Genome Evolution and Domestication Signature.</title>
        <authorList>
            <person name="Shen L.-Y."/>
            <person name="Luo H."/>
            <person name="Wang X.-L."/>
            <person name="Wang X.-M."/>
            <person name="Qiu X.-J."/>
            <person name="Liu H."/>
            <person name="Zhou S.-S."/>
            <person name="Jia K.-H."/>
            <person name="Nie S."/>
            <person name="Bao Y.-T."/>
            <person name="Zhang R.-G."/>
            <person name="Yun Q.-Z."/>
            <person name="Chai Y.-H."/>
            <person name="Lu J.-Y."/>
            <person name="Li Y."/>
            <person name="Zhao S.-W."/>
            <person name="Mao J.-F."/>
            <person name="Jia S.-G."/>
            <person name="Mao Y.-M."/>
        </authorList>
    </citation>
    <scope>NUCLEOTIDE SEQUENCE</scope>
    <source>
        <strain evidence="4">AT0</strain>
        <tissue evidence="4">Leaf</tissue>
    </source>
</reference>
<dbReference type="EMBL" id="JAEACU010000002">
    <property type="protein sequence ID" value="KAH7541780.1"/>
    <property type="molecule type" value="Genomic_DNA"/>
</dbReference>
<keyword evidence="2" id="KW-0677">Repeat</keyword>